<dbReference type="Pfam" id="PF00743">
    <property type="entry name" value="FMO-like"/>
    <property type="match status" value="1"/>
</dbReference>
<comment type="cofactor">
    <cofactor evidence="5">
        <name>FAD</name>
        <dbReference type="ChEBI" id="CHEBI:57692"/>
    </cofactor>
</comment>
<dbReference type="InterPro" id="IPR036188">
    <property type="entry name" value="FAD/NAD-bd_sf"/>
</dbReference>
<accession>A0A6J8DLV1</accession>
<evidence type="ECO:0000256" key="1">
    <source>
        <dbReference type="ARBA" id="ARBA00009183"/>
    </source>
</evidence>
<dbReference type="GO" id="GO:0050661">
    <property type="term" value="F:NADP binding"/>
    <property type="evidence" value="ECO:0007669"/>
    <property type="project" value="InterPro"/>
</dbReference>
<dbReference type="GO" id="GO:0004499">
    <property type="term" value="F:N,N-dimethylaniline monooxygenase activity"/>
    <property type="evidence" value="ECO:0007669"/>
    <property type="project" value="InterPro"/>
</dbReference>
<keyword evidence="6" id="KW-1133">Transmembrane helix</keyword>
<dbReference type="OrthoDB" id="6153296at2759"/>
<dbReference type="InterPro" id="IPR050346">
    <property type="entry name" value="FMO-like"/>
</dbReference>
<feature type="transmembrane region" description="Helical" evidence="6">
    <location>
        <begin position="191"/>
        <end position="210"/>
    </location>
</feature>
<evidence type="ECO:0000256" key="4">
    <source>
        <dbReference type="ARBA" id="ARBA00023002"/>
    </source>
</evidence>
<dbReference type="Proteomes" id="UP000507470">
    <property type="component" value="Unassembled WGS sequence"/>
</dbReference>
<evidence type="ECO:0000256" key="3">
    <source>
        <dbReference type="ARBA" id="ARBA00022827"/>
    </source>
</evidence>
<dbReference type="EMBL" id="CACVKT020007541">
    <property type="protein sequence ID" value="CAC5408471.1"/>
    <property type="molecule type" value="Genomic_DNA"/>
</dbReference>
<keyword evidence="6" id="KW-0812">Transmembrane</keyword>
<evidence type="ECO:0000256" key="6">
    <source>
        <dbReference type="SAM" id="Phobius"/>
    </source>
</evidence>
<sequence>MTDIKNKELAMKLKYVQTQRHTIQVDFIDYMDELATLNGCLPDLRCIQPIAALMPISELQCRLVTRVFQGKVKLPCYEEMMTDIKNKELAMKLKYVQTQRHTIQVDYIDYMDELATLNGCLPDLKSLLWSDYMLALNWYFGPFTPYQYRLNGPGKWSGARQAIMTQWDRTFASLKTRPWGFTEPASKKKFLIFYFVFAVAFCFFIQYIFFR</sequence>
<evidence type="ECO:0000256" key="2">
    <source>
        <dbReference type="ARBA" id="ARBA00022630"/>
    </source>
</evidence>
<keyword evidence="5" id="KW-0503">Monooxygenase</keyword>
<name>A0A6J8DLV1_MYTCO</name>
<dbReference type="GO" id="GO:0050660">
    <property type="term" value="F:flavin adenine dinucleotide binding"/>
    <property type="evidence" value="ECO:0007669"/>
    <property type="project" value="InterPro"/>
</dbReference>
<keyword evidence="8" id="KW-1185">Reference proteome</keyword>
<dbReference type="PANTHER" id="PTHR23023">
    <property type="entry name" value="DIMETHYLANILINE MONOOXYGENASE"/>
    <property type="match status" value="1"/>
</dbReference>
<reference evidence="7 8" key="1">
    <citation type="submission" date="2020-06" db="EMBL/GenBank/DDBJ databases">
        <authorList>
            <person name="Li R."/>
            <person name="Bekaert M."/>
        </authorList>
    </citation>
    <scope>NUCLEOTIDE SEQUENCE [LARGE SCALE GENOMIC DNA]</scope>
    <source>
        <strain evidence="8">wild</strain>
    </source>
</reference>
<evidence type="ECO:0000256" key="5">
    <source>
        <dbReference type="RuleBase" id="RU361177"/>
    </source>
</evidence>
<keyword evidence="3 5" id="KW-0274">FAD</keyword>
<proteinExistence type="inferred from homology"/>
<keyword evidence="4 5" id="KW-0560">Oxidoreductase</keyword>
<dbReference type="SUPFAM" id="SSF51905">
    <property type="entry name" value="FAD/NAD(P)-binding domain"/>
    <property type="match status" value="1"/>
</dbReference>
<dbReference type="InterPro" id="IPR020946">
    <property type="entry name" value="Flavin_mOase-like"/>
</dbReference>
<keyword evidence="6" id="KW-0472">Membrane</keyword>
<dbReference type="AlphaFoldDB" id="A0A6J8DLV1"/>
<evidence type="ECO:0000313" key="7">
    <source>
        <dbReference type="EMBL" id="CAC5408471.1"/>
    </source>
</evidence>
<protein>
    <recommendedName>
        <fullName evidence="5">Flavin-containing monooxygenase</fullName>
        <ecNumber evidence="5">1.-.-.-</ecNumber>
    </recommendedName>
</protein>
<evidence type="ECO:0000313" key="8">
    <source>
        <dbReference type="Proteomes" id="UP000507470"/>
    </source>
</evidence>
<keyword evidence="2 5" id="KW-0285">Flavoprotein</keyword>
<dbReference type="EC" id="1.-.-.-" evidence="5"/>
<gene>
    <name evidence="7" type="ORF">MCOR_41859</name>
</gene>
<dbReference type="Gene3D" id="3.50.50.60">
    <property type="entry name" value="FAD/NAD(P)-binding domain"/>
    <property type="match status" value="1"/>
</dbReference>
<organism evidence="7 8">
    <name type="scientific">Mytilus coruscus</name>
    <name type="common">Sea mussel</name>
    <dbReference type="NCBI Taxonomy" id="42192"/>
    <lineage>
        <taxon>Eukaryota</taxon>
        <taxon>Metazoa</taxon>
        <taxon>Spiralia</taxon>
        <taxon>Lophotrochozoa</taxon>
        <taxon>Mollusca</taxon>
        <taxon>Bivalvia</taxon>
        <taxon>Autobranchia</taxon>
        <taxon>Pteriomorphia</taxon>
        <taxon>Mytilida</taxon>
        <taxon>Mytiloidea</taxon>
        <taxon>Mytilidae</taxon>
        <taxon>Mytilinae</taxon>
        <taxon>Mytilus</taxon>
    </lineage>
</organism>
<comment type="similarity">
    <text evidence="1 5">Belongs to the FMO family.</text>
</comment>